<sequence>MAPVADPASECSQVIDSLGGPGNGDVVPQVNFSTVEL</sequence>
<accession>K7S1F7</accession>
<evidence type="ECO:0000313" key="2">
    <source>
        <dbReference type="EMBL" id="AFV88362.1"/>
    </source>
</evidence>
<dbReference type="HOGENOM" id="CLU_3347181_0_0_11"/>
<dbReference type="Proteomes" id="UP000000214">
    <property type="component" value="Chromosome"/>
</dbReference>
<evidence type="ECO:0000313" key="3">
    <source>
        <dbReference type="Proteomes" id="UP000000214"/>
    </source>
</evidence>
<gene>
    <name evidence="2" type="ordered locus">PACID_05210</name>
</gene>
<feature type="region of interest" description="Disordered" evidence="1">
    <location>
        <begin position="1"/>
        <end position="37"/>
    </location>
</feature>
<protein>
    <submittedName>
        <fullName evidence="2">Uncharacterized protein</fullName>
    </submittedName>
</protein>
<dbReference type="PATRIC" id="fig|1171373.8.peg.525"/>
<reference evidence="2 3" key="1">
    <citation type="journal article" date="2012" name="BMC Genomics">
        <title>The genome sequence of Propionibacterium acidipropionici provides insights into its biotechnological and industrial potential.</title>
        <authorList>
            <person name="Parizzi L.P."/>
            <person name="Grassi M.C."/>
            <person name="Llerena L.A."/>
            <person name="Carazzolle M.F."/>
            <person name="Queiroz V.L."/>
            <person name="Lunardi I."/>
            <person name="Zeidler A.F."/>
            <person name="Teixeira P.J."/>
            <person name="Mieczkowski P."/>
            <person name="Rincones J."/>
            <person name="Pereira G.A."/>
        </authorList>
    </citation>
    <scope>NUCLEOTIDE SEQUENCE [LARGE SCALE GENOMIC DNA]</scope>
    <source>
        <strain evidence="3">ATCC 4875 / DSM 20272 / JCM 6432 / NBRC 12425 / NCIMB 8070</strain>
    </source>
</reference>
<dbReference type="KEGG" id="pbo:PACID_05210"/>
<organism evidence="2 3">
    <name type="scientific">Acidipropionibacterium acidipropionici (strain ATCC 4875 / DSM 20272 / JCM 6432 / NBRC 12425 / NCIMB 8070 / 4)</name>
    <name type="common">Propionibacterium acidipropionici</name>
    <dbReference type="NCBI Taxonomy" id="1171373"/>
    <lineage>
        <taxon>Bacteria</taxon>
        <taxon>Bacillati</taxon>
        <taxon>Actinomycetota</taxon>
        <taxon>Actinomycetes</taxon>
        <taxon>Propionibacteriales</taxon>
        <taxon>Propionibacteriaceae</taxon>
        <taxon>Acidipropionibacterium</taxon>
    </lineage>
</organism>
<dbReference type="AlphaFoldDB" id="K7S1F7"/>
<evidence type="ECO:0000256" key="1">
    <source>
        <dbReference type="SAM" id="MobiDB-lite"/>
    </source>
</evidence>
<name>K7S1F7_ACIA4</name>
<dbReference type="STRING" id="1171373.PACID_05210"/>
<dbReference type="EMBL" id="CP003493">
    <property type="protein sequence ID" value="AFV88362.1"/>
    <property type="molecule type" value="Genomic_DNA"/>
</dbReference>
<proteinExistence type="predicted"/>